<evidence type="ECO:0000313" key="11">
    <source>
        <dbReference type="EMBL" id="MFE5980909.1"/>
    </source>
</evidence>
<feature type="region of interest" description="Disordered" evidence="8">
    <location>
        <begin position="1"/>
        <end position="67"/>
    </location>
</feature>
<dbReference type="RefSeq" id="WP_386255233.1">
    <property type="nucleotide sequence ID" value="NZ_JBHTRV010000009.1"/>
</dbReference>
<keyword evidence="3 9" id="KW-0812">Transmembrane</keyword>
<keyword evidence="7 9" id="KW-0472">Membrane</keyword>
<name>A0ABW6IUE7_STRWE</name>
<gene>
    <name evidence="11" type="ORF">ACFQ63_14500</name>
</gene>
<dbReference type="Pfam" id="PF18967">
    <property type="entry name" value="PycTM"/>
    <property type="match status" value="1"/>
</dbReference>
<feature type="compositionally biased region" description="Pro residues" evidence="8">
    <location>
        <begin position="53"/>
        <end position="67"/>
    </location>
</feature>
<sequence length="220" mass="22872">MTPPDGTPVRTPDPSPDGTPLRTPQPSADGTPARTPDPSPDGTPARTQASTPAPTPTPAPAPAPTPPEELRFMAERLLATVREDIGRADTKAAILLSGALAFLAVVFSGDRGPLPDAGAGLVFLLVAGALWTAGVLMLVSVVLPRTRIGADRTLLRELTSGPSEPVLRERLTASGTDATGWLLEQASVHGLVLAAKYRWLRLGVCALALGALLALFSELW</sequence>
<feature type="compositionally biased region" description="Low complexity" evidence="8">
    <location>
        <begin position="43"/>
        <end position="52"/>
    </location>
</feature>
<keyword evidence="6" id="KW-0051">Antiviral defense</keyword>
<comment type="subcellular location">
    <subcellularLocation>
        <location evidence="1">Cell membrane</location>
    </subcellularLocation>
</comment>
<reference evidence="11 12" key="1">
    <citation type="submission" date="2024-09" db="EMBL/GenBank/DDBJ databases">
        <title>The Natural Products Discovery Center: Release of the First 8490 Sequenced Strains for Exploring Actinobacteria Biosynthetic Diversity.</title>
        <authorList>
            <person name="Kalkreuter E."/>
            <person name="Kautsar S.A."/>
            <person name="Yang D."/>
            <person name="Bader C.D."/>
            <person name="Teijaro C.N."/>
            <person name="Fluegel L."/>
            <person name="Davis C.M."/>
            <person name="Simpson J.R."/>
            <person name="Lauterbach L."/>
            <person name="Steele A.D."/>
            <person name="Gui C."/>
            <person name="Meng S."/>
            <person name="Li G."/>
            <person name="Viehrig K."/>
            <person name="Ye F."/>
            <person name="Su P."/>
            <person name="Kiefer A.F."/>
            <person name="Nichols A."/>
            <person name="Cepeda A.J."/>
            <person name="Yan W."/>
            <person name="Fan B."/>
            <person name="Jiang Y."/>
            <person name="Adhikari A."/>
            <person name="Zheng C.-J."/>
            <person name="Schuster L."/>
            <person name="Cowan T.M."/>
            <person name="Smanski M.J."/>
            <person name="Chevrette M.G."/>
            <person name="De Carvalho L.P.S."/>
            <person name="Shen B."/>
        </authorList>
    </citation>
    <scope>NUCLEOTIDE SEQUENCE [LARGE SCALE GENOMIC DNA]</scope>
    <source>
        <strain evidence="11 12">NPDC056472</strain>
    </source>
</reference>
<organism evidence="11 12">
    <name type="scientific">Streptomyces wedmorensis</name>
    <dbReference type="NCBI Taxonomy" id="43759"/>
    <lineage>
        <taxon>Bacteria</taxon>
        <taxon>Bacillati</taxon>
        <taxon>Actinomycetota</taxon>
        <taxon>Actinomycetes</taxon>
        <taxon>Kitasatosporales</taxon>
        <taxon>Streptomycetaceae</taxon>
        <taxon>Streptomyces</taxon>
    </lineage>
</organism>
<dbReference type="EMBL" id="JBHTRV010000009">
    <property type="protein sequence ID" value="MFE5980909.1"/>
    <property type="molecule type" value="Genomic_DNA"/>
</dbReference>
<feature type="transmembrane region" description="Helical" evidence="9">
    <location>
        <begin position="199"/>
        <end position="217"/>
    </location>
</feature>
<feature type="domain" description="Pycsar effector protein" evidence="10">
    <location>
        <begin position="74"/>
        <end position="215"/>
    </location>
</feature>
<proteinExistence type="predicted"/>
<evidence type="ECO:0000256" key="6">
    <source>
        <dbReference type="ARBA" id="ARBA00023118"/>
    </source>
</evidence>
<keyword evidence="4" id="KW-0547">Nucleotide-binding</keyword>
<evidence type="ECO:0000256" key="1">
    <source>
        <dbReference type="ARBA" id="ARBA00004236"/>
    </source>
</evidence>
<evidence type="ECO:0000256" key="9">
    <source>
        <dbReference type="SAM" id="Phobius"/>
    </source>
</evidence>
<feature type="compositionally biased region" description="Pro residues" evidence="8">
    <location>
        <begin position="1"/>
        <end position="17"/>
    </location>
</feature>
<evidence type="ECO:0000313" key="12">
    <source>
        <dbReference type="Proteomes" id="UP001600424"/>
    </source>
</evidence>
<evidence type="ECO:0000259" key="10">
    <source>
        <dbReference type="Pfam" id="PF18967"/>
    </source>
</evidence>
<evidence type="ECO:0000256" key="7">
    <source>
        <dbReference type="ARBA" id="ARBA00023136"/>
    </source>
</evidence>
<accession>A0ABW6IUE7</accession>
<comment type="caution">
    <text evidence="11">The sequence shown here is derived from an EMBL/GenBank/DDBJ whole genome shotgun (WGS) entry which is preliminary data.</text>
</comment>
<keyword evidence="5 9" id="KW-1133">Transmembrane helix</keyword>
<evidence type="ECO:0000256" key="2">
    <source>
        <dbReference type="ARBA" id="ARBA00022475"/>
    </source>
</evidence>
<evidence type="ECO:0000256" key="3">
    <source>
        <dbReference type="ARBA" id="ARBA00022692"/>
    </source>
</evidence>
<evidence type="ECO:0000256" key="5">
    <source>
        <dbReference type="ARBA" id="ARBA00022989"/>
    </source>
</evidence>
<feature type="transmembrane region" description="Helical" evidence="9">
    <location>
        <begin position="121"/>
        <end position="143"/>
    </location>
</feature>
<feature type="transmembrane region" description="Helical" evidence="9">
    <location>
        <begin position="92"/>
        <end position="109"/>
    </location>
</feature>
<evidence type="ECO:0000256" key="8">
    <source>
        <dbReference type="SAM" id="MobiDB-lite"/>
    </source>
</evidence>
<evidence type="ECO:0000256" key="4">
    <source>
        <dbReference type="ARBA" id="ARBA00022741"/>
    </source>
</evidence>
<keyword evidence="12" id="KW-1185">Reference proteome</keyword>
<dbReference type="InterPro" id="IPR043760">
    <property type="entry name" value="PycTM_dom"/>
</dbReference>
<dbReference type="Proteomes" id="UP001600424">
    <property type="component" value="Unassembled WGS sequence"/>
</dbReference>
<protein>
    <submittedName>
        <fullName evidence="11">Pycsar system effector family protein</fullName>
    </submittedName>
</protein>
<keyword evidence="2" id="KW-1003">Cell membrane</keyword>